<keyword evidence="2" id="KW-1185">Reference proteome</keyword>
<dbReference type="AlphaFoldDB" id="A0A1H9CJQ4"/>
<dbReference type="RefSeq" id="WP_090614383.1">
    <property type="nucleotide sequence ID" value="NZ_FOFD01000001.1"/>
</dbReference>
<proteinExistence type="predicted"/>
<evidence type="ECO:0008006" key="3">
    <source>
        <dbReference type="Google" id="ProtNLM"/>
    </source>
</evidence>
<accession>A0A1H9CJQ4</accession>
<dbReference type="EMBL" id="FOFD01000001">
    <property type="protein sequence ID" value="SEQ01435.1"/>
    <property type="molecule type" value="Genomic_DNA"/>
</dbReference>
<sequence>MGRDTPLSSDIDLIVDANIFFAIGHPSNPKFARFRNEVERVGVVCKLPRRVIGELGGPETDRVRTALNEGWAEIIDAPVPTDGDAVAASDIARRTIASETGQAEHAVEKTDTIIAGLVVQYVRDHTATDVVVLTDDRPARKGIENAVDAQGYTDAISVYGLTDILGDESGDSMRLI</sequence>
<dbReference type="OrthoDB" id="198445at2157"/>
<evidence type="ECO:0000313" key="2">
    <source>
        <dbReference type="Proteomes" id="UP000199114"/>
    </source>
</evidence>
<protein>
    <recommendedName>
        <fullName evidence="3">PIN domain-containing protein</fullName>
    </recommendedName>
</protein>
<dbReference type="STRING" id="1186196.SAMN04489841_1073"/>
<dbReference type="Pfam" id="PF26425">
    <property type="entry name" value="PIN_halo"/>
    <property type="match status" value="1"/>
</dbReference>
<name>A0A1H9CJQ4_9EURY</name>
<organism evidence="1 2">
    <name type="scientific">Natrinema salaciae</name>
    <dbReference type="NCBI Taxonomy" id="1186196"/>
    <lineage>
        <taxon>Archaea</taxon>
        <taxon>Methanobacteriati</taxon>
        <taxon>Methanobacteriota</taxon>
        <taxon>Stenosarchaea group</taxon>
        <taxon>Halobacteria</taxon>
        <taxon>Halobacteriales</taxon>
        <taxon>Natrialbaceae</taxon>
        <taxon>Natrinema</taxon>
    </lineage>
</organism>
<dbReference type="InterPro" id="IPR058703">
    <property type="entry name" value="PIN-containing"/>
</dbReference>
<evidence type="ECO:0000313" key="1">
    <source>
        <dbReference type="EMBL" id="SEQ01435.1"/>
    </source>
</evidence>
<dbReference type="Proteomes" id="UP000199114">
    <property type="component" value="Unassembled WGS sequence"/>
</dbReference>
<reference evidence="2" key="1">
    <citation type="submission" date="2016-10" db="EMBL/GenBank/DDBJ databases">
        <authorList>
            <person name="Varghese N."/>
            <person name="Submissions S."/>
        </authorList>
    </citation>
    <scope>NUCLEOTIDE SEQUENCE [LARGE SCALE GENOMIC DNA]</scope>
    <source>
        <strain evidence="2">DSM 25055</strain>
    </source>
</reference>
<gene>
    <name evidence="1" type="ORF">SAMN04489841_1073</name>
</gene>